<dbReference type="KEGG" id="rfs:C1I64_02535"/>
<proteinExistence type="predicted"/>
<accession>A0A3T0SXA4</accession>
<feature type="transmembrane region" description="Helical" evidence="2">
    <location>
        <begin position="88"/>
        <end position="110"/>
    </location>
</feature>
<evidence type="ECO:0000256" key="1">
    <source>
        <dbReference type="SAM" id="MobiDB-lite"/>
    </source>
</evidence>
<feature type="transmembrane region" description="Helical" evidence="2">
    <location>
        <begin position="320"/>
        <end position="353"/>
    </location>
</feature>
<keyword evidence="2" id="KW-1133">Transmembrane helix</keyword>
<dbReference type="EMBL" id="CP028137">
    <property type="protein sequence ID" value="AZZ51036.1"/>
    <property type="molecule type" value="Genomic_DNA"/>
</dbReference>
<dbReference type="AlphaFoldDB" id="A0A3T0SXA4"/>
<feature type="compositionally biased region" description="Low complexity" evidence="1">
    <location>
        <begin position="22"/>
        <end position="40"/>
    </location>
</feature>
<name>A0A3T0SXA4_9MICO</name>
<keyword evidence="2" id="KW-0472">Membrane</keyword>
<feature type="transmembrane region" description="Helical" evidence="2">
    <location>
        <begin position="58"/>
        <end position="76"/>
    </location>
</feature>
<reference evidence="3 4" key="1">
    <citation type="submission" date="2018-03" db="EMBL/GenBank/DDBJ databases">
        <title>Bacteriophage NCPPB3778 and a type I-E CRISPR drive the evolution of the US Biological Select Agent, Rathayibacter toxicus.</title>
        <authorList>
            <person name="Davis E.W.II."/>
            <person name="Tabima J.F."/>
            <person name="Weisberg A.J."/>
            <person name="Dantas Lopes L."/>
            <person name="Wiseman M.S."/>
            <person name="Wiseman M.S."/>
            <person name="Pupko T."/>
            <person name="Belcher M.S."/>
            <person name="Sechler A.J."/>
            <person name="Tancos M.A."/>
            <person name="Schroeder B.K."/>
            <person name="Murray T.D."/>
            <person name="Luster D.G."/>
            <person name="Schneider W.L."/>
            <person name="Rogers E."/>
            <person name="Andreote F.D."/>
            <person name="Grunwald N.J."/>
            <person name="Putnam M.L."/>
            <person name="Chang J.H."/>
        </authorList>
    </citation>
    <scope>NUCLEOTIDE SEQUENCE [LARGE SCALE GENOMIC DNA]</scope>
    <source>
        <strain evidence="3 4">DSM 15932</strain>
    </source>
</reference>
<dbReference type="Proteomes" id="UP000285317">
    <property type="component" value="Chromosome"/>
</dbReference>
<sequence>MTDAAQWPPPAGAPEGGDARPRVAPVAPVAPVSWSPTAGPAGPPPPQGWTPPPKPGLIPLRPLGFGTLLGAPFAVLRRSPRTTLGVALLVQGLGSLLALVLYGAVALLAVGRITQAEVADRDAVASGSLAIVVLAALIPLAVTLATGALVQGVVVLEVSRAVLGERPTLRALLRRLRGRFWALVGWTVLQGVGVLVLVVAAAALSVPLFLLGAQDAGASAVVGGILVLVLAGLAATAVGVWLATKLALVPSLLVLERLPLRRAVARSWRLVTGGFWRTFGALALMAVIIQAAGQVVSTPFSLLIPIGGALVAPTDPNAQVVASIVVALLSVAVGLVVGAVGTVLQSAVTGLVYLDRRIRREGFDLVLMRHVEERAAGRESADPFPAPERTAP</sequence>
<dbReference type="RefSeq" id="WP_127886107.1">
    <property type="nucleotide sequence ID" value="NZ_CP028137.1"/>
</dbReference>
<protein>
    <recommendedName>
        <fullName evidence="5">Glycerophosphoryl diester phosphodiesterase membrane domain-containing protein</fullName>
    </recommendedName>
</protein>
<feature type="region of interest" description="Disordered" evidence="1">
    <location>
        <begin position="1"/>
        <end position="56"/>
    </location>
</feature>
<gene>
    <name evidence="3" type="ORF">C1I64_02535</name>
</gene>
<evidence type="ECO:0008006" key="5">
    <source>
        <dbReference type="Google" id="ProtNLM"/>
    </source>
</evidence>
<feature type="transmembrane region" description="Helical" evidence="2">
    <location>
        <begin position="275"/>
        <end position="293"/>
    </location>
</feature>
<organism evidence="3 4">
    <name type="scientific">Rathayibacter festucae DSM 15932</name>
    <dbReference type="NCBI Taxonomy" id="1328866"/>
    <lineage>
        <taxon>Bacteria</taxon>
        <taxon>Bacillati</taxon>
        <taxon>Actinomycetota</taxon>
        <taxon>Actinomycetes</taxon>
        <taxon>Micrococcales</taxon>
        <taxon>Microbacteriaceae</taxon>
        <taxon>Rathayibacter</taxon>
    </lineage>
</organism>
<feature type="compositionally biased region" description="Pro residues" evidence="1">
    <location>
        <begin position="41"/>
        <end position="56"/>
    </location>
</feature>
<evidence type="ECO:0000313" key="4">
    <source>
        <dbReference type="Proteomes" id="UP000285317"/>
    </source>
</evidence>
<keyword evidence="2" id="KW-0812">Transmembrane</keyword>
<feature type="transmembrane region" description="Helical" evidence="2">
    <location>
        <begin position="222"/>
        <end position="255"/>
    </location>
</feature>
<feature type="transmembrane region" description="Helical" evidence="2">
    <location>
        <begin position="130"/>
        <end position="159"/>
    </location>
</feature>
<feature type="transmembrane region" description="Helical" evidence="2">
    <location>
        <begin position="180"/>
        <end position="210"/>
    </location>
</feature>
<evidence type="ECO:0000256" key="2">
    <source>
        <dbReference type="SAM" id="Phobius"/>
    </source>
</evidence>
<evidence type="ECO:0000313" key="3">
    <source>
        <dbReference type="EMBL" id="AZZ51036.1"/>
    </source>
</evidence>